<keyword evidence="1" id="KW-0808">Transferase</keyword>
<dbReference type="EMBL" id="CP131060">
    <property type="protein sequence ID" value="WNY25691.1"/>
    <property type="molecule type" value="Genomic_DNA"/>
</dbReference>
<evidence type="ECO:0000256" key="1">
    <source>
        <dbReference type="ARBA" id="ARBA00022679"/>
    </source>
</evidence>
<name>A0AA96V4N6_9EURY</name>
<dbReference type="InterPro" id="IPR016181">
    <property type="entry name" value="Acyl_CoA_acyltransferase"/>
</dbReference>
<gene>
    <name evidence="4" type="ORF">MsAc7_12490</name>
</gene>
<dbReference type="Gene3D" id="3.40.630.30">
    <property type="match status" value="1"/>
</dbReference>
<dbReference type="PANTHER" id="PTHR10908:SF0">
    <property type="entry name" value="SEROTONIN N-ACETYLTRANSFERASE"/>
    <property type="match status" value="1"/>
</dbReference>
<dbReference type="RefSeq" id="WP_338102048.1">
    <property type="nucleotide sequence ID" value="NZ_CP131060.1"/>
</dbReference>
<dbReference type="InterPro" id="IPR000182">
    <property type="entry name" value="GNAT_dom"/>
</dbReference>
<feature type="domain" description="N-acetyltransferase" evidence="3">
    <location>
        <begin position="29"/>
        <end position="153"/>
    </location>
</feature>
<dbReference type="AlphaFoldDB" id="A0AA96V4N6"/>
<organism evidence="4 5">
    <name type="scientific">Methanolapillus millepedarum</name>
    <dbReference type="NCBI Taxonomy" id="3028296"/>
    <lineage>
        <taxon>Archaea</taxon>
        <taxon>Methanobacteriati</taxon>
        <taxon>Methanobacteriota</taxon>
        <taxon>Stenosarchaea group</taxon>
        <taxon>Methanomicrobia</taxon>
        <taxon>Methanosarcinales</taxon>
        <taxon>Methanosarcinaceae</taxon>
        <taxon>Methanolapillus</taxon>
    </lineage>
</organism>
<accession>A0AA96V4N6</accession>
<proteinExistence type="predicted"/>
<reference evidence="4 5" key="1">
    <citation type="submission" date="2023-07" db="EMBL/GenBank/DDBJ databases">
        <title>Closed genoem sequence of Methanosarcinaceae archaeon Ac7.</title>
        <authorList>
            <person name="Poehlein A."/>
            <person name="Protasov E."/>
            <person name="Platt K."/>
            <person name="Reeh H."/>
            <person name="Daniel R."/>
            <person name="Brune A."/>
        </authorList>
    </citation>
    <scope>NUCLEOTIDE SEQUENCE [LARGE SCALE GENOMIC DNA]</scope>
    <source>
        <strain evidence="4 5">Ac7</strain>
    </source>
</reference>
<sequence length="183" mass="20642">MENSPTVLIRKAVPSDIDAIMDIEKYSFHSKIMESRDVFEDRISIFANGFLVAETGGRVVGYISSELWDYSDEIPYFHFSINHSISDTHKPMGNEIYISSVAVYPNVRGEKIGKKLFLALLESLRSEYDIVSSILIVNSDWKNAHGMYQKEGFAEIGQIDGFFPKISSDPKSGTGIIMRKSMK</sequence>
<dbReference type="PANTHER" id="PTHR10908">
    <property type="entry name" value="SEROTONIN N-ACETYLTRANSFERASE"/>
    <property type="match status" value="1"/>
</dbReference>
<evidence type="ECO:0000313" key="4">
    <source>
        <dbReference type="EMBL" id="WNY25691.1"/>
    </source>
</evidence>
<dbReference type="GeneID" id="89230355"/>
<dbReference type="SUPFAM" id="SSF55729">
    <property type="entry name" value="Acyl-CoA N-acyltransferases (Nat)"/>
    <property type="match status" value="1"/>
</dbReference>
<keyword evidence="2" id="KW-0012">Acyltransferase</keyword>
<dbReference type="Pfam" id="PF00583">
    <property type="entry name" value="Acetyltransf_1"/>
    <property type="match status" value="1"/>
</dbReference>
<dbReference type="GO" id="GO:0008080">
    <property type="term" value="F:N-acetyltransferase activity"/>
    <property type="evidence" value="ECO:0007669"/>
    <property type="project" value="UniProtKB-ARBA"/>
</dbReference>
<dbReference type="Proteomes" id="UP001303587">
    <property type="component" value="Chromosome"/>
</dbReference>
<evidence type="ECO:0000313" key="5">
    <source>
        <dbReference type="Proteomes" id="UP001303587"/>
    </source>
</evidence>
<dbReference type="CDD" id="cd04301">
    <property type="entry name" value="NAT_SF"/>
    <property type="match status" value="1"/>
</dbReference>
<dbReference type="InterPro" id="IPR051635">
    <property type="entry name" value="SNAT-like"/>
</dbReference>
<evidence type="ECO:0000256" key="2">
    <source>
        <dbReference type="ARBA" id="ARBA00023315"/>
    </source>
</evidence>
<evidence type="ECO:0000259" key="3">
    <source>
        <dbReference type="Pfam" id="PF00583"/>
    </source>
</evidence>
<protein>
    <recommendedName>
        <fullName evidence="3">N-acetyltransferase domain-containing protein</fullName>
    </recommendedName>
</protein>
<keyword evidence="5" id="KW-1185">Reference proteome</keyword>